<evidence type="ECO:0000259" key="6">
    <source>
        <dbReference type="Pfam" id="PF05182"/>
    </source>
</evidence>
<comment type="subcellular location">
    <subcellularLocation>
        <location evidence="1">Nucleus</location>
    </subcellularLocation>
</comment>
<sequence>MEDDDEFGDLYTDVLRPFSSSIPTQPPVFSSAVSSYSANPSSDPNIYSDDQEIFCGAPNQGTSVHSQTLTYNDKKEEISRIPAESDDAASNCNDNYRVDELEEKEEEEDKEASRASDDRLSNYPKVGVPRDLENQAVVSQQAVLRVFETSEAFEKSGIAEAQGEEGVDKDRTLMEDGGLFQEEEAREKLDIDVGVDGMDSEPIIPGLSGGSFIPGVHDDSGNGGSAKAAARMEDSVGTGDDWDSDSEDDLQIVLNDDTGPLGMDKGDGMGNDDEDGDGEDLVIVADGDQHHPSTEEQEWGDDSAQAPDGERKEGGDTVKANGGMVTVVGARIGYGNNGYHPHHSQFKYVRPGAAVMPGGSVVGPGGTFGLVRPPVNVGPIAGRGRGDWRPGGFKAAPGMQRSFPLGFGPAWANNTVGRGYGGGLEFTLPSHKTVFDIDIDSFEEKPWRHPGIDTTDFFNFGLDEEKWKDYFKQLEQLRLEATMQSKIRVYESGRSEQDYDPDLPPELAAAAGVHDASAENAHPGKTEGGQSDLLGQGRGAAPLRPTIPTGRAIQVEGGYGERLPSIDTRPPRIRDSDSVIEIVLQDSNDVDLVTDDGTLERPENDSRGERHTGGAHEVEDMEQTDCDYFDDRFPRTYNDRKSDVVSRRTSFVGPVHNNRHEGDGILPFPQEVSIQNHPGSKGRSHMYPGGMHGMPHEERWPPDAERDGYHPGTAEHGHDLVPSPRERVNRFRDGQKEKSEIVDHKQIPESSPVTEKVALEPNVGRKDDVRDDLVMTNISTEVEGEDMAADLEIPTDTSGDGDLLNSVRKQKLSSCIEQPVVQDIGDGDDIRATRSSDNSKARSGSSRDYQKRHEGGEEEVVQDGPSRRMGDMKRRRDDEEHSFQTRDDFGHDIRHEMDRNYIAARGREDPYPHRDWDPSSSHYSRTKADGLERLKERDNSAVAWRRRDEETHGRRGKDEETRKHEHVEEIGSRHRSKVRESERNDKDEHLHSRKLLDDGDWRGHPDKEVGPTHGEKDDNLTSRHENLDDPHSKRRKDEERHRREQAEKEGALHGYRAREETSQRKRERDDVMDRRRRDDQSRGRDRSDDQRSSRHRDESWQLRERDDRQRLKQPHEDSTTKRGSEEARGSSRSRRCLEDKLWTVNLRTKDECKGLGSDKDHQLKDKRRHSEQAKKRDRIEDETPPQHRGRDNQSSMERSSRHERPSSHNDHLVNASDRHWMHKERHKENIRKSKESKGSDQNTVGPAKRKQEDNTAHRNEKVSMKGSEQESGNLPTLGPTDSNDPAQSRSSSVFSKKSRHENEIPQHHSSRKHREDAPSDDERQSSRKGRSKLERWMSQKERDHNASSLIALSKATETDRNEPSSFTGKRPDESTKAAEADDNQPSLGEGRNTGGLEVTDSDIGPTPGNQPEADKTGGDHLDTVAKLKKRSERFKLPMPIEKDGMSNKKMESEQLPATQTETASNSEVKPERPARKRRWISN</sequence>
<feature type="compositionally biased region" description="Basic and acidic residues" evidence="5">
    <location>
        <begin position="1369"/>
        <end position="1379"/>
    </location>
</feature>
<feature type="compositionally biased region" description="Polar residues" evidence="5">
    <location>
        <begin position="1455"/>
        <end position="1467"/>
    </location>
</feature>
<feature type="compositionally biased region" description="Basic and acidic residues" evidence="5">
    <location>
        <begin position="1226"/>
        <end position="1238"/>
    </location>
</feature>
<dbReference type="PANTHER" id="PTHR36884">
    <property type="entry name" value="FIP1[III]-LIKE PROTEIN"/>
    <property type="match status" value="1"/>
</dbReference>
<dbReference type="PANTHER" id="PTHR36884:SF1">
    <property type="entry name" value="FIP1[V]-LIKE PROTEIN"/>
    <property type="match status" value="1"/>
</dbReference>
<name>A0A9Q0JXI6_9MAGN</name>
<feature type="region of interest" description="Disordered" evidence="5">
    <location>
        <begin position="780"/>
        <end position="805"/>
    </location>
</feature>
<feature type="region of interest" description="Disordered" evidence="5">
    <location>
        <begin position="18"/>
        <end position="127"/>
    </location>
</feature>
<feature type="compositionally biased region" description="Basic and acidic residues" evidence="5">
    <location>
        <begin position="111"/>
        <end position="120"/>
    </location>
</feature>
<keyword evidence="4" id="KW-0539">Nucleus</keyword>
<dbReference type="GO" id="GO:0016607">
    <property type="term" value="C:nuclear speck"/>
    <property type="evidence" value="ECO:0007669"/>
    <property type="project" value="TreeGrafter"/>
</dbReference>
<keyword evidence="3" id="KW-0507">mRNA processing</keyword>
<evidence type="ECO:0000256" key="3">
    <source>
        <dbReference type="ARBA" id="ARBA00022664"/>
    </source>
</evidence>
<feature type="compositionally biased region" description="Basic and acidic residues" evidence="5">
    <location>
        <begin position="926"/>
        <end position="1191"/>
    </location>
</feature>
<feature type="compositionally biased region" description="Basic and acidic residues" evidence="5">
    <location>
        <begin position="865"/>
        <end position="917"/>
    </location>
</feature>
<dbReference type="GO" id="GO:0006397">
    <property type="term" value="P:mRNA processing"/>
    <property type="evidence" value="ECO:0007669"/>
    <property type="project" value="UniProtKB-KW"/>
</dbReference>
<feature type="domain" description="Pre-mRNA polyadenylation factor Fip1" evidence="6">
    <location>
        <begin position="436"/>
        <end position="478"/>
    </location>
</feature>
<dbReference type="EMBL" id="JAMYWD010000012">
    <property type="protein sequence ID" value="KAJ4953838.1"/>
    <property type="molecule type" value="Genomic_DNA"/>
</dbReference>
<feature type="region of interest" description="Disordered" evidence="5">
    <location>
        <begin position="511"/>
        <end position="546"/>
    </location>
</feature>
<evidence type="ECO:0000256" key="2">
    <source>
        <dbReference type="ARBA" id="ARBA00007459"/>
    </source>
</evidence>
<protein>
    <recommendedName>
        <fullName evidence="6">Pre-mRNA polyadenylation factor Fip1 domain-containing protein</fullName>
    </recommendedName>
</protein>
<dbReference type="InterPro" id="IPR007854">
    <property type="entry name" value="Fip1_dom"/>
</dbReference>
<feature type="compositionally biased region" description="Basic and acidic residues" evidence="5">
    <location>
        <begin position="1198"/>
        <end position="1219"/>
    </location>
</feature>
<feature type="compositionally biased region" description="Basic and acidic residues" evidence="5">
    <location>
        <begin position="828"/>
        <end position="840"/>
    </location>
</feature>
<feature type="compositionally biased region" description="Basic and acidic residues" evidence="5">
    <location>
        <begin position="1313"/>
        <end position="1345"/>
    </location>
</feature>
<feature type="compositionally biased region" description="Acidic residues" evidence="5">
    <location>
        <begin position="270"/>
        <end position="280"/>
    </location>
</feature>
<comment type="similarity">
    <text evidence="2">Belongs to the FIP1 family.</text>
</comment>
<dbReference type="Pfam" id="PF05182">
    <property type="entry name" value="Fip1"/>
    <property type="match status" value="1"/>
</dbReference>
<evidence type="ECO:0000313" key="7">
    <source>
        <dbReference type="EMBL" id="KAJ4953838.1"/>
    </source>
</evidence>
<dbReference type="GO" id="GO:0003723">
    <property type="term" value="F:RNA binding"/>
    <property type="evidence" value="ECO:0007669"/>
    <property type="project" value="TreeGrafter"/>
</dbReference>
<feature type="region of interest" description="Disordered" evidence="5">
    <location>
        <begin position="593"/>
        <end position="616"/>
    </location>
</feature>
<reference evidence="7" key="1">
    <citation type="journal article" date="2023" name="Plant J.">
        <title>The genome of the king protea, Protea cynaroides.</title>
        <authorList>
            <person name="Chang J."/>
            <person name="Duong T.A."/>
            <person name="Schoeman C."/>
            <person name="Ma X."/>
            <person name="Roodt D."/>
            <person name="Barker N."/>
            <person name="Li Z."/>
            <person name="Van de Peer Y."/>
            <person name="Mizrachi E."/>
        </authorList>
    </citation>
    <scope>NUCLEOTIDE SEQUENCE</scope>
    <source>
        <tissue evidence="7">Young leaves</tissue>
    </source>
</reference>
<feature type="compositionally biased region" description="Basic and acidic residues" evidence="5">
    <location>
        <begin position="1412"/>
        <end position="1425"/>
    </location>
</feature>
<feature type="compositionally biased region" description="Acidic residues" evidence="5">
    <location>
        <begin position="240"/>
        <end position="250"/>
    </location>
</feature>
<feature type="compositionally biased region" description="Basic and acidic residues" evidence="5">
    <location>
        <begin position="1440"/>
        <end position="1452"/>
    </location>
</feature>
<accession>A0A9Q0JXI6</accession>
<feature type="compositionally biased region" description="Polar residues" evidence="5">
    <location>
        <begin position="59"/>
        <end position="71"/>
    </location>
</feature>
<feature type="region of interest" description="Disordered" evidence="5">
    <location>
        <begin position="818"/>
        <end position="1482"/>
    </location>
</feature>
<feature type="compositionally biased region" description="Basic and acidic residues" evidence="5">
    <location>
        <begin position="1249"/>
        <end position="1263"/>
    </location>
</feature>
<organism evidence="7 8">
    <name type="scientific">Protea cynaroides</name>
    <dbReference type="NCBI Taxonomy" id="273540"/>
    <lineage>
        <taxon>Eukaryota</taxon>
        <taxon>Viridiplantae</taxon>
        <taxon>Streptophyta</taxon>
        <taxon>Embryophyta</taxon>
        <taxon>Tracheophyta</taxon>
        <taxon>Spermatophyta</taxon>
        <taxon>Magnoliopsida</taxon>
        <taxon>Proteales</taxon>
        <taxon>Proteaceae</taxon>
        <taxon>Protea</taxon>
    </lineage>
</organism>
<dbReference type="Proteomes" id="UP001141806">
    <property type="component" value="Unassembled WGS sequence"/>
</dbReference>
<feature type="compositionally biased region" description="Low complexity" evidence="5">
    <location>
        <begin position="27"/>
        <end position="45"/>
    </location>
</feature>
<gene>
    <name evidence="7" type="ORF">NE237_030670</name>
</gene>
<feature type="region of interest" description="Disordered" evidence="5">
    <location>
        <begin position="196"/>
        <end position="320"/>
    </location>
</feature>
<comment type="caution">
    <text evidence="7">The sequence shown here is derived from an EMBL/GenBank/DDBJ whole genome shotgun (WGS) entry which is preliminary data.</text>
</comment>
<evidence type="ECO:0000256" key="4">
    <source>
        <dbReference type="ARBA" id="ARBA00023242"/>
    </source>
</evidence>
<evidence type="ECO:0000256" key="1">
    <source>
        <dbReference type="ARBA" id="ARBA00004123"/>
    </source>
</evidence>
<evidence type="ECO:0000313" key="8">
    <source>
        <dbReference type="Proteomes" id="UP001141806"/>
    </source>
</evidence>
<dbReference type="OrthoDB" id="1917198at2759"/>
<feature type="compositionally biased region" description="Acidic residues" evidence="5">
    <location>
        <begin position="100"/>
        <end position="110"/>
    </location>
</feature>
<feature type="compositionally biased region" description="Basic and acidic residues" evidence="5">
    <location>
        <begin position="598"/>
        <end position="616"/>
    </location>
</feature>
<proteinExistence type="inferred from homology"/>
<keyword evidence="8" id="KW-1185">Reference proteome</keyword>
<evidence type="ECO:0000256" key="5">
    <source>
        <dbReference type="SAM" id="MobiDB-lite"/>
    </source>
</evidence>
<feature type="compositionally biased region" description="Polar residues" evidence="5">
    <location>
        <begin position="1269"/>
        <end position="1287"/>
    </location>
</feature>
<dbReference type="InterPro" id="IPR044976">
    <property type="entry name" value="FIPS5/FIPS3-like"/>
</dbReference>